<dbReference type="EMBL" id="JAGIOF010000001">
    <property type="protein sequence ID" value="MBP2387000.1"/>
    <property type="molecule type" value="Genomic_DNA"/>
</dbReference>
<comment type="caution">
    <text evidence="10">The sequence shown here is derived from an EMBL/GenBank/DDBJ whole genome shotgun (WGS) entry which is preliminary data.</text>
</comment>
<sequence>MPRILADLSPLRESPAFKRLWIGNALSAVGGQLTLVAVSLEVYELTQSSLYVGLLGAFALVPLVLTGLYGGSIADAHDRRKVALASAFVLWAATAAIAAQAWLGVDNVWVLYGLVAVHSAAGGINQPARGAIIPAIVGLKLLPAANSLNMVTFGIAQMVGPLLGGILVARIGFGWTYGIDVLTYTAAVWSVYMLPALPPNGKAGQAGLRSVVEGFRFLGTQPNVRMTFLIDLAAMVLAAPRALLPAVGAVLIGGGELTMGLLLAATAMGAFLAGLFSGPLGRIRRQGVAVFVSVVAWDVSIGAFGLVVLLASRQPLPAGGEASAWLWPAALCMAVAGVADAISSVFRTTILQTATPDHLRGRLQGVFIVVVAGGPRLGEMISGGVAGGIGEGATLLLGGIACVLAAALLMRAQPGFLRYDSRHPTPRSIPRAAAPQTPGNIPAGNKDSPRHVDYS</sequence>
<dbReference type="InterPro" id="IPR036259">
    <property type="entry name" value="MFS_trans_sf"/>
</dbReference>
<proteinExistence type="predicted"/>
<keyword evidence="3" id="KW-1003">Cell membrane</keyword>
<dbReference type="CDD" id="cd06173">
    <property type="entry name" value="MFS_MefA_like"/>
    <property type="match status" value="1"/>
</dbReference>
<keyword evidence="2" id="KW-0813">Transport</keyword>
<reference evidence="10 11" key="1">
    <citation type="submission" date="2021-03" db="EMBL/GenBank/DDBJ databases">
        <title>Sequencing the genomes of 1000 actinobacteria strains.</title>
        <authorList>
            <person name="Klenk H.-P."/>
        </authorList>
    </citation>
    <scope>NUCLEOTIDE SEQUENCE [LARGE SCALE GENOMIC DNA]</scope>
    <source>
        <strain evidence="10 11">DSM 15797</strain>
    </source>
</reference>
<feature type="transmembrane region" description="Helical" evidence="8">
    <location>
        <begin position="392"/>
        <end position="412"/>
    </location>
</feature>
<evidence type="ECO:0000256" key="8">
    <source>
        <dbReference type="SAM" id="Phobius"/>
    </source>
</evidence>
<feature type="transmembrane region" description="Helical" evidence="8">
    <location>
        <begin position="257"/>
        <end position="276"/>
    </location>
</feature>
<dbReference type="PROSITE" id="PS50850">
    <property type="entry name" value="MFS"/>
    <property type="match status" value="1"/>
</dbReference>
<comment type="subcellular location">
    <subcellularLocation>
        <location evidence="1">Cell inner membrane</location>
        <topology evidence="1">Multi-pass membrane protein</topology>
    </subcellularLocation>
</comment>
<feature type="region of interest" description="Disordered" evidence="7">
    <location>
        <begin position="420"/>
        <end position="455"/>
    </location>
</feature>
<evidence type="ECO:0000256" key="5">
    <source>
        <dbReference type="ARBA" id="ARBA00022989"/>
    </source>
</evidence>
<feature type="transmembrane region" description="Helical" evidence="8">
    <location>
        <begin position="82"/>
        <end position="103"/>
    </location>
</feature>
<dbReference type="PANTHER" id="PTHR23513:SF9">
    <property type="entry name" value="ENTEROBACTIN EXPORTER ENTS"/>
    <property type="match status" value="1"/>
</dbReference>
<name>A0ABS4XEV8_9MICC</name>
<keyword evidence="6 8" id="KW-0472">Membrane</keyword>
<evidence type="ECO:0000313" key="11">
    <source>
        <dbReference type="Proteomes" id="UP001296993"/>
    </source>
</evidence>
<feature type="transmembrane region" description="Helical" evidence="8">
    <location>
        <begin position="324"/>
        <end position="346"/>
    </location>
</feature>
<dbReference type="PANTHER" id="PTHR23513">
    <property type="entry name" value="INTEGRAL MEMBRANE EFFLUX PROTEIN-RELATED"/>
    <property type="match status" value="1"/>
</dbReference>
<feature type="transmembrane region" description="Helical" evidence="8">
    <location>
        <begin position="49"/>
        <end position="70"/>
    </location>
</feature>
<dbReference type="RefSeq" id="WP_209998720.1">
    <property type="nucleotide sequence ID" value="NZ_BAAAJY010000005.1"/>
</dbReference>
<feature type="transmembrane region" description="Helical" evidence="8">
    <location>
        <begin position="148"/>
        <end position="169"/>
    </location>
</feature>
<dbReference type="InterPro" id="IPR020846">
    <property type="entry name" value="MFS_dom"/>
</dbReference>
<dbReference type="Proteomes" id="UP001296993">
    <property type="component" value="Unassembled WGS sequence"/>
</dbReference>
<keyword evidence="4 8" id="KW-0812">Transmembrane</keyword>
<evidence type="ECO:0000256" key="3">
    <source>
        <dbReference type="ARBA" id="ARBA00022475"/>
    </source>
</evidence>
<protein>
    <submittedName>
        <fullName evidence="10">ENTS family enterobactin (Siderophore) exporter</fullName>
    </submittedName>
</protein>
<evidence type="ECO:0000256" key="4">
    <source>
        <dbReference type="ARBA" id="ARBA00022692"/>
    </source>
</evidence>
<dbReference type="Pfam" id="PF05977">
    <property type="entry name" value="MFS_3"/>
    <property type="match status" value="1"/>
</dbReference>
<evidence type="ECO:0000256" key="7">
    <source>
        <dbReference type="SAM" id="MobiDB-lite"/>
    </source>
</evidence>
<feature type="transmembrane region" description="Helical" evidence="8">
    <location>
        <begin position="228"/>
        <end position="251"/>
    </location>
</feature>
<feature type="transmembrane region" description="Helical" evidence="8">
    <location>
        <begin position="366"/>
        <end position="386"/>
    </location>
</feature>
<evidence type="ECO:0000313" key="10">
    <source>
        <dbReference type="EMBL" id="MBP2387000.1"/>
    </source>
</evidence>
<evidence type="ECO:0000256" key="2">
    <source>
        <dbReference type="ARBA" id="ARBA00022448"/>
    </source>
</evidence>
<dbReference type="Gene3D" id="1.20.1250.20">
    <property type="entry name" value="MFS general substrate transporter like domains"/>
    <property type="match status" value="1"/>
</dbReference>
<feature type="transmembrane region" description="Helical" evidence="8">
    <location>
        <begin position="288"/>
        <end position="312"/>
    </location>
</feature>
<feature type="transmembrane region" description="Helical" evidence="8">
    <location>
        <begin position="21"/>
        <end position="43"/>
    </location>
</feature>
<feature type="domain" description="Major facilitator superfamily (MFS) profile" evidence="9">
    <location>
        <begin position="217"/>
        <end position="455"/>
    </location>
</feature>
<evidence type="ECO:0000256" key="1">
    <source>
        <dbReference type="ARBA" id="ARBA00004429"/>
    </source>
</evidence>
<keyword evidence="11" id="KW-1185">Reference proteome</keyword>
<evidence type="ECO:0000259" key="9">
    <source>
        <dbReference type="PROSITE" id="PS50850"/>
    </source>
</evidence>
<dbReference type="SUPFAM" id="SSF103473">
    <property type="entry name" value="MFS general substrate transporter"/>
    <property type="match status" value="1"/>
</dbReference>
<accession>A0ABS4XEV8</accession>
<keyword evidence="5 8" id="KW-1133">Transmembrane helix</keyword>
<evidence type="ECO:0000256" key="6">
    <source>
        <dbReference type="ARBA" id="ARBA00023136"/>
    </source>
</evidence>
<organism evidence="10 11">
    <name type="scientific">Paeniglutamicibacter kerguelensis</name>
    <dbReference type="NCBI Taxonomy" id="254788"/>
    <lineage>
        <taxon>Bacteria</taxon>
        <taxon>Bacillati</taxon>
        <taxon>Actinomycetota</taxon>
        <taxon>Actinomycetes</taxon>
        <taxon>Micrococcales</taxon>
        <taxon>Micrococcaceae</taxon>
        <taxon>Paeniglutamicibacter</taxon>
    </lineage>
</organism>
<gene>
    <name evidence="10" type="ORF">JOF47_002511</name>
</gene>
<dbReference type="InterPro" id="IPR010290">
    <property type="entry name" value="TM_effector"/>
</dbReference>